<proteinExistence type="inferred from homology"/>
<evidence type="ECO:0000313" key="7">
    <source>
        <dbReference type="EMBL" id="MQA41748.1"/>
    </source>
</evidence>
<sequence>MIRHLLLCAPLLAAGASHAAAECRYNELATLTIGANDKWGQPYIDAQINGKPVHVLIDTGAYKTVLTRAEIDRQQLTLTPTQDKAYGVGGQAQMYAARPDEVTIGPARVRQALFPVIEGFDYPGYGGIVGADYLLQADLEIALADKQLKFFRAEGCEDKSLAYWDVNALDVPLKIPAYDSRATVPVEVNGSKLTALIDTGATVSTITQHAAERLGFAADAAGVHTGRRLVGVNGKSQRSWIATFDSFAIGEEKIDHPRITVLEDGEGVDTRSHQMVLGRDFLRAHHVLLSKRQHRFYYSYLGGPVFAASH</sequence>
<keyword evidence="2" id="KW-0645">Protease</keyword>
<keyword evidence="3" id="KW-0064">Aspartyl protease</keyword>
<dbReference type="Pfam" id="PF13975">
    <property type="entry name" value="gag-asp_proteas"/>
    <property type="match status" value="1"/>
</dbReference>
<dbReference type="GO" id="GO:0004190">
    <property type="term" value="F:aspartic-type endopeptidase activity"/>
    <property type="evidence" value="ECO:0007669"/>
    <property type="project" value="UniProtKB-KW"/>
</dbReference>
<feature type="domain" description="Peptidase A2" evidence="6">
    <location>
        <begin position="193"/>
        <end position="281"/>
    </location>
</feature>
<dbReference type="InterPro" id="IPR021109">
    <property type="entry name" value="Peptidase_aspartic_dom_sf"/>
</dbReference>
<dbReference type="InterPro" id="IPR001995">
    <property type="entry name" value="Peptidase_A2_cat"/>
</dbReference>
<feature type="chain" id="PRO_5025362586" description="Peptidase A2 domain-containing protein" evidence="5">
    <location>
        <begin position="20"/>
        <end position="310"/>
    </location>
</feature>
<keyword evidence="8" id="KW-1185">Reference proteome</keyword>
<evidence type="ECO:0000256" key="4">
    <source>
        <dbReference type="ARBA" id="ARBA00022801"/>
    </source>
</evidence>
<evidence type="ECO:0000313" key="8">
    <source>
        <dbReference type="Proteomes" id="UP000440498"/>
    </source>
</evidence>
<comment type="caution">
    <text evidence="7">The sequence shown here is derived from an EMBL/GenBank/DDBJ whole genome shotgun (WGS) entry which is preliminary data.</text>
</comment>
<gene>
    <name evidence="7" type="ORF">GEV02_26735</name>
</gene>
<evidence type="ECO:0000256" key="1">
    <source>
        <dbReference type="ARBA" id="ARBA00009136"/>
    </source>
</evidence>
<evidence type="ECO:0000256" key="3">
    <source>
        <dbReference type="ARBA" id="ARBA00022750"/>
    </source>
</evidence>
<feature type="signal peptide" evidence="5">
    <location>
        <begin position="1"/>
        <end position="19"/>
    </location>
</feature>
<dbReference type="Pfam" id="PF13650">
    <property type="entry name" value="Asp_protease_2"/>
    <property type="match status" value="1"/>
</dbReference>
<dbReference type="AlphaFoldDB" id="A0A6A7N9Y8"/>
<name>A0A6A7N9Y8_9BURK</name>
<dbReference type="SUPFAM" id="SSF50630">
    <property type="entry name" value="Acid proteases"/>
    <property type="match status" value="2"/>
</dbReference>
<keyword evidence="4" id="KW-0378">Hydrolase</keyword>
<evidence type="ECO:0000256" key="2">
    <source>
        <dbReference type="ARBA" id="ARBA00022670"/>
    </source>
</evidence>
<dbReference type="EMBL" id="WHUG01000015">
    <property type="protein sequence ID" value="MQA41748.1"/>
    <property type="molecule type" value="Genomic_DNA"/>
</dbReference>
<dbReference type="RefSeq" id="WP_152840943.1">
    <property type="nucleotide sequence ID" value="NZ_WHUG01000015.1"/>
</dbReference>
<reference evidence="7 8" key="1">
    <citation type="submission" date="2019-10" db="EMBL/GenBank/DDBJ databases">
        <title>Two novel species isolated from a subtropical stream in China.</title>
        <authorList>
            <person name="Lu H."/>
        </authorList>
    </citation>
    <scope>NUCLEOTIDE SEQUENCE [LARGE SCALE GENOMIC DNA]</scope>
    <source>
        <strain evidence="7 8">FT29W</strain>
    </source>
</reference>
<organism evidence="7 8">
    <name type="scientific">Rugamonas aquatica</name>
    <dbReference type="NCBI Taxonomy" id="2743357"/>
    <lineage>
        <taxon>Bacteria</taxon>
        <taxon>Pseudomonadati</taxon>
        <taxon>Pseudomonadota</taxon>
        <taxon>Betaproteobacteria</taxon>
        <taxon>Burkholderiales</taxon>
        <taxon>Oxalobacteraceae</taxon>
        <taxon>Telluria group</taxon>
        <taxon>Rugamonas</taxon>
    </lineage>
</organism>
<dbReference type="Gene3D" id="2.40.70.10">
    <property type="entry name" value="Acid Proteases"/>
    <property type="match status" value="2"/>
</dbReference>
<dbReference type="GO" id="GO:0006508">
    <property type="term" value="P:proteolysis"/>
    <property type="evidence" value="ECO:0007669"/>
    <property type="project" value="UniProtKB-KW"/>
</dbReference>
<evidence type="ECO:0000259" key="6">
    <source>
        <dbReference type="PROSITE" id="PS50175"/>
    </source>
</evidence>
<dbReference type="PROSITE" id="PS50175">
    <property type="entry name" value="ASP_PROT_RETROV"/>
    <property type="match status" value="2"/>
</dbReference>
<dbReference type="CDD" id="cd05483">
    <property type="entry name" value="retropepsin_like_bacteria"/>
    <property type="match status" value="2"/>
</dbReference>
<dbReference type="InterPro" id="IPR034122">
    <property type="entry name" value="Retropepsin-like_bacterial"/>
</dbReference>
<keyword evidence="5" id="KW-0732">Signal</keyword>
<dbReference type="InterPro" id="IPR001969">
    <property type="entry name" value="Aspartic_peptidase_AS"/>
</dbReference>
<accession>A0A6A7N9Y8</accession>
<protein>
    <recommendedName>
        <fullName evidence="6">Peptidase A2 domain-containing protein</fullName>
    </recommendedName>
</protein>
<dbReference type="PROSITE" id="PS00141">
    <property type="entry name" value="ASP_PROTEASE"/>
    <property type="match status" value="1"/>
</dbReference>
<dbReference type="PANTHER" id="PTHR12917">
    <property type="entry name" value="ASPARTYL PROTEASE DDI-RELATED"/>
    <property type="match status" value="1"/>
</dbReference>
<dbReference type="Proteomes" id="UP000440498">
    <property type="component" value="Unassembled WGS sequence"/>
</dbReference>
<dbReference type="PANTHER" id="PTHR12917:SF1">
    <property type="entry name" value="AT13091P"/>
    <property type="match status" value="1"/>
</dbReference>
<feature type="domain" description="Peptidase A2" evidence="6">
    <location>
        <begin position="53"/>
        <end position="90"/>
    </location>
</feature>
<comment type="similarity">
    <text evidence="1">Belongs to the DDI1 family.</text>
</comment>
<evidence type="ECO:0000256" key="5">
    <source>
        <dbReference type="SAM" id="SignalP"/>
    </source>
</evidence>